<dbReference type="OrthoDB" id="10265994at2759"/>
<dbReference type="CDD" id="cd20394">
    <property type="entry name" value="Tudor_SGF29_rpt2"/>
    <property type="match status" value="1"/>
</dbReference>
<keyword evidence="8" id="KW-1185">Reference proteome</keyword>
<evidence type="ECO:0000256" key="2">
    <source>
        <dbReference type="ARBA" id="ARBA00023015"/>
    </source>
</evidence>
<dbReference type="CDD" id="cd20393">
    <property type="entry name" value="Tudor_SGF29_rpt1"/>
    <property type="match status" value="1"/>
</dbReference>
<evidence type="ECO:0000256" key="1">
    <source>
        <dbReference type="ARBA" id="ARBA00004123"/>
    </source>
</evidence>
<gene>
    <name evidence="7" type="ORF">BDU57DRAFT_495146</name>
</gene>
<keyword evidence="2" id="KW-0805">Transcription regulation</keyword>
<accession>A0A6A5QUW6</accession>
<evidence type="ECO:0000256" key="5">
    <source>
        <dbReference type="SAM" id="MobiDB-lite"/>
    </source>
</evidence>
<feature type="compositionally biased region" description="Basic and acidic residues" evidence="5">
    <location>
        <begin position="138"/>
        <end position="148"/>
    </location>
</feature>
<dbReference type="InterPro" id="IPR010750">
    <property type="entry name" value="SGF29_tudor-like_dom"/>
</dbReference>
<dbReference type="PANTHER" id="PTHR21539:SF0">
    <property type="entry name" value="SAGA-ASSOCIATED FACTOR 29"/>
    <property type="match status" value="1"/>
</dbReference>
<name>A0A6A5QUW6_AMPQU</name>
<evidence type="ECO:0000313" key="7">
    <source>
        <dbReference type="EMBL" id="KAF1918346.1"/>
    </source>
</evidence>
<feature type="compositionally biased region" description="Basic and acidic residues" evidence="5">
    <location>
        <begin position="187"/>
        <end position="204"/>
    </location>
</feature>
<dbReference type="Gene3D" id="2.30.30.140">
    <property type="match status" value="1"/>
</dbReference>
<dbReference type="GO" id="GO:0000124">
    <property type="term" value="C:SAGA complex"/>
    <property type="evidence" value="ECO:0007669"/>
    <property type="project" value="InterPro"/>
</dbReference>
<dbReference type="InterPro" id="IPR037802">
    <property type="entry name" value="SGF29"/>
</dbReference>
<proteinExistence type="predicted"/>
<reference evidence="7" key="1">
    <citation type="journal article" date="2020" name="Stud. Mycol.">
        <title>101 Dothideomycetes genomes: a test case for predicting lifestyles and emergence of pathogens.</title>
        <authorList>
            <person name="Haridas S."/>
            <person name="Albert R."/>
            <person name="Binder M."/>
            <person name="Bloem J."/>
            <person name="Labutti K."/>
            <person name="Salamov A."/>
            <person name="Andreopoulos B."/>
            <person name="Baker S."/>
            <person name="Barry K."/>
            <person name="Bills G."/>
            <person name="Bluhm B."/>
            <person name="Cannon C."/>
            <person name="Castanera R."/>
            <person name="Culley D."/>
            <person name="Daum C."/>
            <person name="Ezra D."/>
            <person name="Gonzalez J."/>
            <person name="Henrissat B."/>
            <person name="Kuo A."/>
            <person name="Liang C."/>
            <person name="Lipzen A."/>
            <person name="Lutzoni F."/>
            <person name="Magnuson J."/>
            <person name="Mondo S."/>
            <person name="Nolan M."/>
            <person name="Ohm R."/>
            <person name="Pangilinan J."/>
            <person name="Park H.-J."/>
            <person name="Ramirez L."/>
            <person name="Alfaro M."/>
            <person name="Sun H."/>
            <person name="Tritt A."/>
            <person name="Yoshinaga Y."/>
            <person name="Zwiers L.-H."/>
            <person name="Turgeon B."/>
            <person name="Goodwin S."/>
            <person name="Spatafora J."/>
            <person name="Crous P."/>
            <person name="Grigoriev I."/>
        </authorList>
    </citation>
    <scope>NUCLEOTIDE SEQUENCE</scope>
    <source>
        <strain evidence="7">HMLAC05119</strain>
    </source>
</reference>
<sequence length="354" mass="38910">MAARSRPRGGQLKDEFDEERSLWNQIRGDARRIDQLMSQSDSVQKKITDLAAEQSARITRGDEPSSRIDAELESSLRENIRITNELQGYLKPVEGGSDICSNITLLSALRNAEDSQPSASRAPSVGHGKPGRDRKRKNTDTIDDRDSIVADSPVSRSPQVVIASQKDRFAAKTGSSRAGSVPAAREASAKLEDDKDDSGKDVSKARLLPSTEVLYRDPKKRTNTEGEGILCRVTSVIGEGKQRRYEIIDADPDPPTPSIPYRASVNHLVPIPAPSANTTLPDLNKGKNVLALYPGTTTFYKAEVVAGWRVSDGKVKKEDTEAAGVENLVRLRFEGEDEADREMSVERRYVLPDK</sequence>
<evidence type="ECO:0000313" key="8">
    <source>
        <dbReference type="Proteomes" id="UP000800096"/>
    </source>
</evidence>
<evidence type="ECO:0000256" key="3">
    <source>
        <dbReference type="ARBA" id="ARBA00023163"/>
    </source>
</evidence>
<feature type="domain" description="SGF29 C-terminal" evidence="6">
    <location>
        <begin position="203"/>
        <end position="354"/>
    </location>
</feature>
<dbReference type="PANTHER" id="PTHR21539">
    <property type="entry name" value="SAGA-ASSOCIATED FACTOR 29"/>
    <property type="match status" value="1"/>
</dbReference>
<dbReference type="PROSITE" id="PS51518">
    <property type="entry name" value="SGF29_C"/>
    <property type="match status" value="1"/>
</dbReference>
<protein>
    <submittedName>
        <fullName evidence="7">SGF29 tudor-like domain-containing protein</fullName>
    </submittedName>
</protein>
<dbReference type="InterPro" id="IPR047287">
    <property type="entry name" value="Tudor_SGF29_rpt2"/>
</dbReference>
<evidence type="ECO:0000259" key="6">
    <source>
        <dbReference type="PROSITE" id="PS51518"/>
    </source>
</evidence>
<keyword evidence="4" id="KW-0539">Nucleus</keyword>
<keyword evidence="3" id="KW-0804">Transcription</keyword>
<dbReference type="AlphaFoldDB" id="A0A6A5QUW6"/>
<dbReference type="Pfam" id="PF07039">
    <property type="entry name" value="SGF29_Tudor"/>
    <property type="match status" value="1"/>
</dbReference>
<dbReference type="GO" id="GO:0005634">
    <property type="term" value="C:nucleus"/>
    <property type="evidence" value="ECO:0007669"/>
    <property type="project" value="UniProtKB-SubCell"/>
</dbReference>
<dbReference type="EMBL" id="ML979134">
    <property type="protein sequence ID" value="KAF1918346.1"/>
    <property type="molecule type" value="Genomic_DNA"/>
</dbReference>
<dbReference type="Proteomes" id="UP000800096">
    <property type="component" value="Unassembled WGS sequence"/>
</dbReference>
<comment type="subcellular location">
    <subcellularLocation>
        <location evidence="1">Nucleus</location>
    </subcellularLocation>
</comment>
<evidence type="ECO:0000256" key="4">
    <source>
        <dbReference type="ARBA" id="ARBA00023242"/>
    </source>
</evidence>
<feature type="region of interest" description="Disordered" evidence="5">
    <location>
        <begin position="110"/>
        <end position="205"/>
    </location>
</feature>
<organism evidence="7 8">
    <name type="scientific">Ampelomyces quisqualis</name>
    <name type="common">Powdery mildew agent</name>
    <dbReference type="NCBI Taxonomy" id="50730"/>
    <lineage>
        <taxon>Eukaryota</taxon>
        <taxon>Fungi</taxon>
        <taxon>Dikarya</taxon>
        <taxon>Ascomycota</taxon>
        <taxon>Pezizomycotina</taxon>
        <taxon>Dothideomycetes</taxon>
        <taxon>Pleosporomycetidae</taxon>
        <taxon>Pleosporales</taxon>
        <taxon>Pleosporineae</taxon>
        <taxon>Phaeosphaeriaceae</taxon>
        <taxon>Ampelomyces</taxon>
    </lineage>
</organism>
<dbReference type="InterPro" id="IPR047288">
    <property type="entry name" value="Tudor_SGF29_rpt1"/>
</dbReference>